<feature type="domain" description="Peptidase M20 dimerisation" evidence="4">
    <location>
        <begin position="195"/>
        <end position="353"/>
    </location>
</feature>
<dbReference type="GO" id="GO:0046872">
    <property type="term" value="F:metal ion binding"/>
    <property type="evidence" value="ECO:0007669"/>
    <property type="project" value="UniProtKB-KW"/>
</dbReference>
<comment type="caution">
    <text evidence="5">The sequence shown here is derived from an EMBL/GenBank/DDBJ whole genome shotgun (WGS) entry which is preliminary data.</text>
</comment>
<dbReference type="PANTHER" id="PTHR43270:SF12">
    <property type="entry name" value="SUCCINYL-DIAMINOPIMELATE DESUCCINYLASE"/>
    <property type="match status" value="1"/>
</dbReference>
<dbReference type="Gene3D" id="3.30.70.360">
    <property type="match status" value="1"/>
</dbReference>
<name>A0A841JQG9_9BACT</name>
<dbReference type="NCBIfam" id="NF006053">
    <property type="entry name" value="PRK08201.1"/>
    <property type="match status" value="1"/>
</dbReference>
<dbReference type="NCBIfam" id="NF005914">
    <property type="entry name" value="PRK07907.1"/>
    <property type="match status" value="1"/>
</dbReference>
<dbReference type="Pfam" id="PF07687">
    <property type="entry name" value="M20_dimer"/>
    <property type="match status" value="1"/>
</dbReference>
<keyword evidence="6" id="KW-1185">Reference proteome</keyword>
<dbReference type="Proteomes" id="UP000538666">
    <property type="component" value="Unassembled WGS sequence"/>
</dbReference>
<dbReference type="GO" id="GO:0008233">
    <property type="term" value="F:peptidase activity"/>
    <property type="evidence" value="ECO:0007669"/>
    <property type="project" value="UniProtKB-KW"/>
</dbReference>
<evidence type="ECO:0000256" key="2">
    <source>
        <dbReference type="ARBA" id="ARBA00022723"/>
    </source>
</evidence>
<protein>
    <submittedName>
        <fullName evidence="5">Acetylornithine deacetylase/succinyl-diaminopimelate desuccinylase-like protein</fullName>
    </submittedName>
</protein>
<gene>
    <name evidence="5" type="ORF">HNQ77_001525</name>
</gene>
<keyword evidence="2" id="KW-0479">Metal-binding</keyword>
<dbReference type="AlphaFoldDB" id="A0A841JQG9"/>
<dbReference type="InterPro" id="IPR051458">
    <property type="entry name" value="Cyt/Met_Dipeptidase"/>
</dbReference>
<dbReference type="RefSeq" id="WP_184084665.1">
    <property type="nucleotide sequence ID" value="NZ_JACHEK010000003.1"/>
</dbReference>
<evidence type="ECO:0000256" key="3">
    <source>
        <dbReference type="ARBA" id="ARBA00022801"/>
    </source>
</evidence>
<dbReference type="InterPro" id="IPR002933">
    <property type="entry name" value="Peptidase_M20"/>
</dbReference>
<dbReference type="GO" id="GO:0006508">
    <property type="term" value="P:proteolysis"/>
    <property type="evidence" value="ECO:0007669"/>
    <property type="project" value="UniProtKB-KW"/>
</dbReference>
<reference evidence="5 6" key="1">
    <citation type="submission" date="2020-08" db="EMBL/GenBank/DDBJ databases">
        <title>Genomic Encyclopedia of Type Strains, Phase IV (KMG-IV): sequencing the most valuable type-strain genomes for metagenomic binning, comparative biology and taxonomic classification.</title>
        <authorList>
            <person name="Goeker M."/>
        </authorList>
    </citation>
    <scope>NUCLEOTIDE SEQUENCE [LARGE SCALE GENOMIC DNA]</scope>
    <source>
        <strain evidence="5 6">DSM 103733</strain>
    </source>
</reference>
<dbReference type="NCBIfam" id="NF006579">
    <property type="entry name" value="PRK09104.1"/>
    <property type="match status" value="1"/>
</dbReference>
<evidence type="ECO:0000259" key="4">
    <source>
        <dbReference type="Pfam" id="PF07687"/>
    </source>
</evidence>
<keyword evidence="3" id="KW-0378">Hydrolase</keyword>
<evidence type="ECO:0000313" key="6">
    <source>
        <dbReference type="Proteomes" id="UP000538666"/>
    </source>
</evidence>
<dbReference type="PANTHER" id="PTHR43270">
    <property type="entry name" value="BETA-ALA-HIS DIPEPTIDASE"/>
    <property type="match status" value="1"/>
</dbReference>
<organism evidence="5 6">
    <name type="scientific">Silvibacterium bohemicum</name>
    <dbReference type="NCBI Taxonomy" id="1577686"/>
    <lineage>
        <taxon>Bacteria</taxon>
        <taxon>Pseudomonadati</taxon>
        <taxon>Acidobacteriota</taxon>
        <taxon>Terriglobia</taxon>
        <taxon>Terriglobales</taxon>
        <taxon>Acidobacteriaceae</taxon>
        <taxon>Silvibacterium</taxon>
    </lineage>
</organism>
<evidence type="ECO:0000256" key="1">
    <source>
        <dbReference type="ARBA" id="ARBA00022670"/>
    </source>
</evidence>
<dbReference type="InterPro" id="IPR011650">
    <property type="entry name" value="Peptidase_M20_dimer"/>
</dbReference>
<dbReference type="Pfam" id="PF01546">
    <property type="entry name" value="Peptidase_M20"/>
    <property type="match status" value="1"/>
</dbReference>
<evidence type="ECO:0000313" key="5">
    <source>
        <dbReference type="EMBL" id="MBB6143576.1"/>
    </source>
</evidence>
<dbReference type="Gene3D" id="3.40.630.10">
    <property type="entry name" value="Zn peptidases"/>
    <property type="match status" value="1"/>
</dbReference>
<accession>A0A841JQG9</accession>
<dbReference type="SUPFAM" id="SSF53187">
    <property type="entry name" value="Zn-dependent exopeptidases"/>
    <property type="match status" value="1"/>
</dbReference>
<proteinExistence type="predicted"/>
<sequence length="475" mass="52409">MEPHRALVYARKHRPRFLAELKEFLRLPSVSSQPARKKDVAGCAAWLAAHLRRVGLDRVHVIPTQGNPIVYGSRQRGAGYPTLLIYGHYDVLPGEPLGEWKTQPFAPTVRGNRLYARGASDDKGQLFCHIKAIESFLAAEGKLPINVKCLFEGEEEIGSPHLFSFIARNKNALRADAAIISDTRMIAQGRPAISYAQRGGLRAEITIEGPEHELHSGSFGGAVHNPLQVLCEMVAGLHDERGRVTIPGFYDDVVAWSEKERRFMRRSGPSDEKIRQEAGVEGSWGEAGHTLYERITTRPALTVNGIAGGHSGHGHKAIIPSRAVAKLSFRLVPNQDPSKIGKLFRDHIAEVTPVTVRSSVRVQSPIRPALMNRNDPAMQTAAFAYKKGFGTSPLFLRSGGSIPVINSFQDELGVPVVLMGFGLPGDNIHAPNESFHLPTFFRAIDTCIWHLAAFAHRSPDQRSRPSERIRERIAL</sequence>
<dbReference type="EMBL" id="JACHEK010000003">
    <property type="protein sequence ID" value="MBB6143576.1"/>
    <property type="molecule type" value="Genomic_DNA"/>
</dbReference>
<keyword evidence="1" id="KW-0645">Protease</keyword>